<organism evidence="1 2">
    <name type="scientific">Oedothorax gibbosus</name>
    <dbReference type="NCBI Taxonomy" id="931172"/>
    <lineage>
        <taxon>Eukaryota</taxon>
        <taxon>Metazoa</taxon>
        <taxon>Ecdysozoa</taxon>
        <taxon>Arthropoda</taxon>
        <taxon>Chelicerata</taxon>
        <taxon>Arachnida</taxon>
        <taxon>Araneae</taxon>
        <taxon>Araneomorphae</taxon>
        <taxon>Entelegynae</taxon>
        <taxon>Araneoidea</taxon>
        <taxon>Linyphiidae</taxon>
        <taxon>Erigoninae</taxon>
        <taxon>Oedothorax</taxon>
    </lineage>
</organism>
<dbReference type="Proteomes" id="UP000827092">
    <property type="component" value="Unassembled WGS sequence"/>
</dbReference>
<proteinExistence type="predicted"/>
<name>A0AAV6UKW1_9ARAC</name>
<evidence type="ECO:0000313" key="1">
    <source>
        <dbReference type="EMBL" id="KAG8184318.1"/>
    </source>
</evidence>
<sequence length="89" mass="10341">MCVSRVQWELNKRLYFSGCPVFFSCSETARPRRPAINNRRRKTTKLIHHPLSPASGWKFNQSPWIQEKEEESRTEATHGLLVTVHSCVS</sequence>
<accession>A0AAV6UKW1</accession>
<comment type="caution">
    <text evidence="1">The sequence shown here is derived from an EMBL/GenBank/DDBJ whole genome shotgun (WGS) entry which is preliminary data.</text>
</comment>
<protein>
    <submittedName>
        <fullName evidence="1">Uncharacterized protein</fullName>
    </submittedName>
</protein>
<dbReference type="AlphaFoldDB" id="A0AAV6UKW1"/>
<keyword evidence="2" id="KW-1185">Reference proteome</keyword>
<dbReference type="PROSITE" id="PS51257">
    <property type="entry name" value="PROKAR_LIPOPROTEIN"/>
    <property type="match status" value="1"/>
</dbReference>
<evidence type="ECO:0000313" key="2">
    <source>
        <dbReference type="Proteomes" id="UP000827092"/>
    </source>
</evidence>
<gene>
    <name evidence="1" type="ORF">JTE90_018724</name>
</gene>
<dbReference type="EMBL" id="JAFNEN010000377">
    <property type="protein sequence ID" value="KAG8184318.1"/>
    <property type="molecule type" value="Genomic_DNA"/>
</dbReference>
<reference evidence="1 2" key="1">
    <citation type="journal article" date="2022" name="Nat. Ecol. Evol.">
        <title>A masculinizing supergene underlies an exaggerated male reproductive morph in a spider.</title>
        <authorList>
            <person name="Hendrickx F."/>
            <person name="De Corte Z."/>
            <person name="Sonet G."/>
            <person name="Van Belleghem S.M."/>
            <person name="Kostlbacher S."/>
            <person name="Vangestel C."/>
        </authorList>
    </citation>
    <scope>NUCLEOTIDE SEQUENCE [LARGE SCALE GENOMIC DNA]</scope>
    <source>
        <strain evidence="1">W744_W776</strain>
    </source>
</reference>